<dbReference type="PRINTS" id="PR01282">
    <property type="entry name" value="COUPTNFACTOR"/>
</dbReference>
<organism evidence="6 7">
    <name type="scientific">Frankliniella occidentalis</name>
    <name type="common">Western flower thrips</name>
    <name type="synonym">Euthrips occidentalis</name>
    <dbReference type="NCBI Taxonomy" id="133901"/>
    <lineage>
        <taxon>Eukaryota</taxon>
        <taxon>Metazoa</taxon>
        <taxon>Ecdysozoa</taxon>
        <taxon>Arthropoda</taxon>
        <taxon>Hexapoda</taxon>
        <taxon>Insecta</taxon>
        <taxon>Pterygota</taxon>
        <taxon>Neoptera</taxon>
        <taxon>Paraneoptera</taxon>
        <taxon>Thysanoptera</taxon>
        <taxon>Terebrantia</taxon>
        <taxon>Thripoidea</taxon>
        <taxon>Thripidae</taxon>
        <taxon>Frankliniella</taxon>
    </lineage>
</organism>
<name>A0A9C6XVG5_FRAOC</name>
<dbReference type="SUPFAM" id="SSF48508">
    <property type="entry name" value="Nuclear receptor ligand-binding domain"/>
    <property type="match status" value="1"/>
</dbReference>
<dbReference type="Proteomes" id="UP000504606">
    <property type="component" value="Unplaced"/>
</dbReference>
<dbReference type="AlphaFoldDB" id="A0A9C6XVG5"/>
<proteinExistence type="predicted"/>
<dbReference type="InterPro" id="IPR000536">
    <property type="entry name" value="Nucl_hrmn_rcpt_lig-bd"/>
</dbReference>
<evidence type="ECO:0000256" key="4">
    <source>
        <dbReference type="SAM" id="MobiDB-lite"/>
    </source>
</evidence>
<feature type="region of interest" description="Disordered" evidence="4">
    <location>
        <begin position="101"/>
        <end position="156"/>
    </location>
</feature>
<dbReference type="PRINTS" id="PR00398">
    <property type="entry name" value="STRDHORMONER"/>
</dbReference>
<dbReference type="FunFam" id="1.10.565.10:FF:000011">
    <property type="entry name" value="Nuclear receptor subfamily 5, group A, member 2"/>
    <property type="match status" value="1"/>
</dbReference>
<evidence type="ECO:0000313" key="7">
    <source>
        <dbReference type="RefSeq" id="XP_052132583.1"/>
    </source>
</evidence>
<protein>
    <submittedName>
        <fullName evidence="7">Photoreceptor-specific nuclear receptor-like isoform X1</fullName>
    </submittedName>
</protein>
<evidence type="ECO:0000313" key="6">
    <source>
        <dbReference type="Proteomes" id="UP000504606"/>
    </source>
</evidence>
<dbReference type="OrthoDB" id="5771769at2759"/>
<dbReference type="PROSITE" id="PS51843">
    <property type="entry name" value="NR_LBD"/>
    <property type="match status" value="1"/>
</dbReference>
<accession>A0A9C6XVG5</accession>
<dbReference type="GeneID" id="113209424"/>
<evidence type="ECO:0000256" key="1">
    <source>
        <dbReference type="ARBA" id="ARBA00023015"/>
    </source>
</evidence>
<evidence type="ECO:0000256" key="3">
    <source>
        <dbReference type="ARBA" id="ARBA00023170"/>
    </source>
</evidence>
<keyword evidence="3" id="KW-0675">Receptor</keyword>
<dbReference type="RefSeq" id="XP_052132583.1">
    <property type="nucleotide sequence ID" value="XM_052276623.1"/>
</dbReference>
<keyword evidence="1" id="KW-0805">Transcription regulation</keyword>
<keyword evidence="2" id="KW-0804">Transcription</keyword>
<dbReference type="InterPro" id="IPR035500">
    <property type="entry name" value="NHR-like_dom_sf"/>
</dbReference>
<evidence type="ECO:0000259" key="5">
    <source>
        <dbReference type="PROSITE" id="PS51843"/>
    </source>
</evidence>
<dbReference type="InterPro" id="IPR001723">
    <property type="entry name" value="Nuclear_hrmn_rcpt"/>
</dbReference>
<keyword evidence="6" id="KW-1185">Reference proteome</keyword>
<reference evidence="7" key="1">
    <citation type="submission" date="2025-08" db="UniProtKB">
        <authorList>
            <consortium name="RefSeq"/>
        </authorList>
    </citation>
    <scope>IDENTIFICATION</scope>
    <source>
        <tissue evidence="7">Whole organism</tissue>
    </source>
</reference>
<sequence length="382" mass="39781">MSPCGAFSMGAPMSMAYSLPRRPHLGGPGPTGPAPFSPSLGLGAGLGAMGLSSLGSGLGAVPGGGGAGGDMHTTVILYPPPSPFGMKPGIFDGQTFGLPLSFQPFPHPTAAPGPSLSPGRPLPREKEDEVTSSEEARGQPSPANLPDNGGAEAPASSPAALAALSVDVPRLTVLASDAPLPPLAPGPLFCPPPACFDNVYESAAKILFLAVKWARSIPAFLQLSGADQSVLLEEGWPDLFVLSAAQWQLPVHHESLVAGAVSPPSRRSVLAEDARRLEEAVARFQSLRVDHTEYACLKALVLFKAEARGLGDGLQVEALADQTHAMMSEYCSVRGRARLGRLLLLLPAVRALSSRSLQELFFRQTVGDVPIERLLGDMLNSP</sequence>
<dbReference type="InterPro" id="IPR050274">
    <property type="entry name" value="Nuclear_hormone_rcpt_NR2"/>
</dbReference>
<dbReference type="Pfam" id="PF00104">
    <property type="entry name" value="Hormone_recep"/>
    <property type="match status" value="1"/>
</dbReference>
<feature type="compositionally biased region" description="Basic and acidic residues" evidence="4">
    <location>
        <begin position="122"/>
        <end position="137"/>
    </location>
</feature>
<gene>
    <name evidence="7" type="primary">LOC113209424</name>
</gene>
<feature type="domain" description="NR LBD" evidence="5">
    <location>
        <begin position="167"/>
        <end position="382"/>
    </location>
</feature>
<dbReference type="Gene3D" id="1.10.565.10">
    <property type="entry name" value="Retinoid X Receptor"/>
    <property type="match status" value="1"/>
</dbReference>
<dbReference type="KEGG" id="foc:113209424"/>
<dbReference type="PANTHER" id="PTHR24083">
    <property type="entry name" value="NUCLEAR HORMONE RECEPTOR"/>
    <property type="match status" value="1"/>
</dbReference>
<dbReference type="SMART" id="SM00430">
    <property type="entry name" value="HOLI"/>
    <property type="match status" value="1"/>
</dbReference>
<evidence type="ECO:0000256" key="2">
    <source>
        <dbReference type="ARBA" id="ARBA00023163"/>
    </source>
</evidence>